<evidence type="ECO:0000313" key="2">
    <source>
        <dbReference type="Proteomes" id="UP001055072"/>
    </source>
</evidence>
<organism evidence="1 2">
    <name type="scientific">Irpex rosettiformis</name>
    <dbReference type="NCBI Taxonomy" id="378272"/>
    <lineage>
        <taxon>Eukaryota</taxon>
        <taxon>Fungi</taxon>
        <taxon>Dikarya</taxon>
        <taxon>Basidiomycota</taxon>
        <taxon>Agaricomycotina</taxon>
        <taxon>Agaricomycetes</taxon>
        <taxon>Polyporales</taxon>
        <taxon>Irpicaceae</taxon>
        <taxon>Irpex</taxon>
    </lineage>
</organism>
<dbReference type="EMBL" id="MU274927">
    <property type="protein sequence ID" value="KAI0085883.1"/>
    <property type="molecule type" value="Genomic_DNA"/>
</dbReference>
<sequence length="257" mass="28895">MPAEKLEGAEEWMAEVEQEIYWLTAPMGPKLTMPRISCLQTLTEAKRADMMGLTQMEIDDHKYMLKLARKKGLVEESDWSSEEEARPVSPLGSRRAVRSTVPARQSSRHPLTPPSMGVCQGPASGVKRRRTDYELEVSENKAGDRTKNTIQTLAKKVKRARHQRQQIEELRASIQMYTDKKAVLGNRLAEKAETLDRRRDLGADLCLAEIAERSLQMDVLEKEEPMASGSQHPDACVAKEDVREDNEIGVLQGTPAL</sequence>
<accession>A0ACB8TV73</accession>
<gene>
    <name evidence="1" type="ORF">BDY19DRAFT_963465</name>
</gene>
<evidence type="ECO:0000313" key="1">
    <source>
        <dbReference type="EMBL" id="KAI0085883.1"/>
    </source>
</evidence>
<protein>
    <submittedName>
        <fullName evidence="1">Uncharacterized protein</fullName>
    </submittedName>
</protein>
<reference evidence="1" key="1">
    <citation type="journal article" date="2021" name="Environ. Microbiol.">
        <title>Gene family expansions and transcriptome signatures uncover fungal adaptations to wood decay.</title>
        <authorList>
            <person name="Hage H."/>
            <person name="Miyauchi S."/>
            <person name="Viragh M."/>
            <person name="Drula E."/>
            <person name="Min B."/>
            <person name="Chaduli D."/>
            <person name="Navarro D."/>
            <person name="Favel A."/>
            <person name="Norest M."/>
            <person name="Lesage-Meessen L."/>
            <person name="Balint B."/>
            <person name="Merenyi Z."/>
            <person name="de Eugenio L."/>
            <person name="Morin E."/>
            <person name="Martinez A.T."/>
            <person name="Baldrian P."/>
            <person name="Stursova M."/>
            <person name="Martinez M.J."/>
            <person name="Novotny C."/>
            <person name="Magnuson J.K."/>
            <person name="Spatafora J.W."/>
            <person name="Maurice S."/>
            <person name="Pangilinan J."/>
            <person name="Andreopoulos W."/>
            <person name="LaButti K."/>
            <person name="Hundley H."/>
            <person name="Na H."/>
            <person name="Kuo A."/>
            <person name="Barry K."/>
            <person name="Lipzen A."/>
            <person name="Henrissat B."/>
            <person name="Riley R."/>
            <person name="Ahrendt S."/>
            <person name="Nagy L.G."/>
            <person name="Grigoriev I.V."/>
            <person name="Martin F."/>
            <person name="Rosso M.N."/>
        </authorList>
    </citation>
    <scope>NUCLEOTIDE SEQUENCE</scope>
    <source>
        <strain evidence="1">CBS 384.51</strain>
    </source>
</reference>
<dbReference type="Proteomes" id="UP001055072">
    <property type="component" value="Unassembled WGS sequence"/>
</dbReference>
<keyword evidence="2" id="KW-1185">Reference proteome</keyword>
<name>A0ACB8TV73_9APHY</name>
<comment type="caution">
    <text evidence="1">The sequence shown here is derived from an EMBL/GenBank/DDBJ whole genome shotgun (WGS) entry which is preliminary data.</text>
</comment>
<proteinExistence type="predicted"/>